<evidence type="ECO:0000256" key="5">
    <source>
        <dbReference type="ARBA" id="ARBA00022703"/>
    </source>
</evidence>
<keyword evidence="13 15" id="KW-0131">Cell cycle</keyword>
<comment type="caution">
    <text evidence="16">The sequence shown here is derived from an EMBL/GenBank/DDBJ whole genome shotgun (WGS) entry which is preliminary data.</text>
</comment>
<evidence type="ECO:0000256" key="2">
    <source>
        <dbReference type="ARBA" id="ARBA00019438"/>
    </source>
</evidence>
<keyword evidence="9 15" id="KW-0833">Ubl conjugation pathway</keyword>
<dbReference type="GO" id="GO:0031593">
    <property type="term" value="F:polyubiquitin modification-dependent protein binding"/>
    <property type="evidence" value="ECO:0007669"/>
    <property type="project" value="UniProtKB-UniRule"/>
</dbReference>
<keyword evidence="10 15" id="KW-0156">Chromatin regulator</keyword>
<evidence type="ECO:0000256" key="4">
    <source>
        <dbReference type="ARBA" id="ARBA00022618"/>
    </source>
</evidence>
<evidence type="ECO:0000256" key="15">
    <source>
        <dbReference type="RuleBase" id="RU368019"/>
    </source>
</evidence>
<dbReference type="GO" id="GO:0051301">
    <property type="term" value="P:cell division"/>
    <property type="evidence" value="ECO:0007669"/>
    <property type="project" value="UniProtKB-UniRule"/>
</dbReference>
<dbReference type="GO" id="GO:0007095">
    <property type="term" value="P:mitotic G2 DNA damage checkpoint signaling"/>
    <property type="evidence" value="ECO:0007669"/>
    <property type="project" value="UniProtKB-UniRule"/>
</dbReference>
<keyword evidence="5 15" id="KW-0053">Apoptosis</keyword>
<dbReference type="GO" id="GO:0070552">
    <property type="term" value="C:BRISC complex"/>
    <property type="evidence" value="ECO:0007669"/>
    <property type="project" value="UniProtKB-UniRule"/>
</dbReference>
<evidence type="ECO:0000256" key="7">
    <source>
        <dbReference type="ARBA" id="ARBA00022763"/>
    </source>
</evidence>
<dbReference type="GO" id="GO:0005737">
    <property type="term" value="C:cytoplasm"/>
    <property type="evidence" value="ECO:0007669"/>
    <property type="project" value="UniProtKB-SubCell"/>
</dbReference>
<dbReference type="PANTHER" id="PTHR15189">
    <property type="entry name" value="BRISC AND BRCA1-A COMPLEX MEMBER 2"/>
    <property type="match status" value="1"/>
</dbReference>
<evidence type="ECO:0000256" key="3">
    <source>
        <dbReference type="ARBA" id="ARBA00022490"/>
    </source>
</evidence>
<keyword evidence="7 15" id="KW-0227">DNA damage</keyword>
<dbReference type="GO" id="GO:0045739">
    <property type="term" value="P:positive regulation of DNA repair"/>
    <property type="evidence" value="ECO:0007669"/>
    <property type="project" value="UniProtKB-UniRule"/>
</dbReference>
<dbReference type="GO" id="GO:0006302">
    <property type="term" value="P:double-strand break repair"/>
    <property type="evidence" value="ECO:0007669"/>
    <property type="project" value="UniProtKB-UniRule"/>
</dbReference>
<dbReference type="Proteomes" id="UP000789390">
    <property type="component" value="Unassembled WGS sequence"/>
</dbReference>
<evidence type="ECO:0000313" key="17">
    <source>
        <dbReference type="Proteomes" id="UP000789390"/>
    </source>
</evidence>
<gene>
    <name evidence="16" type="ORF">DGAL_LOCUS15334</name>
</gene>
<comment type="domain">
    <text evidence="15">Contains 2 ubiquitin-conjugating enzyme family-like (UEV-like) regions. These regions lack the critical Cys residues required for ubiquitination but retain the ability to bind ubiquitin.</text>
</comment>
<comment type="subcellular location">
    <subcellularLocation>
        <location evidence="15">Cytoplasm</location>
    </subcellularLocation>
    <subcellularLocation>
        <location evidence="1 15">Nucleus</location>
    </subcellularLocation>
    <text evidence="15">Localizes at sites of DNA damage at double-strand breaks (DSBs).</text>
</comment>
<evidence type="ECO:0000256" key="14">
    <source>
        <dbReference type="ARBA" id="ARBA00025766"/>
    </source>
</evidence>
<dbReference type="GO" id="GO:0006325">
    <property type="term" value="P:chromatin organization"/>
    <property type="evidence" value="ECO:0007669"/>
    <property type="project" value="UniProtKB-UniRule"/>
</dbReference>
<dbReference type="GO" id="GO:0010212">
    <property type="term" value="P:response to ionizing radiation"/>
    <property type="evidence" value="ECO:0007669"/>
    <property type="project" value="UniProtKB-UniRule"/>
</dbReference>
<dbReference type="EMBL" id="CAKKLH010000315">
    <property type="protein sequence ID" value="CAH0111683.1"/>
    <property type="molecule type" value="Genomic_DNA"/>
</dbReference>
<dbReference type="GO" id="GO:0070531">
    <property type="term" value="C:BRCA1-A complex"/>
    <property type="evidence" value="ECO:0007669"/>
    <property type="project" value="UniProtKB-UniRule"/>
</dbReference>
<dbReference type="Pfam" id="PF06113">
    <property type="entry name" value="BRE"/>
    <property type="match status" value="1"/>
</dbReference>
<comment type="similarity">
    <text evidence="14 15">Belongs to the BABAM2 family.</text>
</comment>
<dbReference type="OrthoDB" id="538811at2759"/>
<organism evidence="16 17">
    <name type="scientific">Daphnia galeata</name>
    <dbReference type="NCBI Taxonomy" id="27404"/>
    <lineage>
        <taxon>Eukaryota</taxon>
        <taxon>Metazoa</taxon>
        <taxon>Ecdysozoa</taxon>
        <taxon>Arthropoda</taxon>
        <taxon>Crustacea</taxon>
        <taxon>Branchiopoda</taxon>
        <taxon>Diplostraca</taxon>
        <taxon>Cladocera</taxon>
        <taxon>Anomopoda</taxon>
        <taxon>Daphniidae</taxon>
        <taxon>Daphnia</taxon>
    </lineage>
</organism>
<keyword evidence="6" id="KW-0677">Repeat</keyword>
<evidence type="ECO:0000256" key="9">
    <source>
        <dbReference type="ARBA" id="ARBA00022786"/>
    </source>
</evidence>
<proteinExistence type="inferred from homology"/>
<evidence type="ECO:0000256" key="10">
    <source>
        <dbReference type="ARBA" id="ARBA00022853"/>
    </source>
</evidence>
<accession>A0A8J2WU72</accession>
<dbReference type="PANTHER" id="PTHR15189:SF7">
    <property type="entry name" value="BRISC AND BRCA1-A COMPLEX MEMBER 2"/>
    <property type="match status" value="1"/>
</dbReference>
<protein>
    <recommendedName>
        <fullName evidence="2 15">BRISC and BRCA1-A complex member 2</fullName>
    </recommendedName>
</protein>
<dbReference type="InterPro" id="IPR010358">
    <property type="entry name" value="BRE"/>
</dbReference>
<evidence type="ECO:0000313" key="16">
    <source>
        <dbReference type="EMBL" id="CAH0111683.1"/>
    </source>
</evidence>
<keyword evidence="11 15" id="KW-0234">DNA repair</keyword>
<keyword evidence="4 15" id="KW-0132">Cell division</keyword>
<sequence>MNSMVNKIHPSFSTVIKTALASEFPGGPVDLIKVTSEDDFVKLSSGHYFTFRIPYSGTCVEWEILFDPENPAQPPDFVCVDDVHCDPEAYCQMTQFWDLKTPDCLAKLIPHLIQVYKEYQTSQILGFGKAAETYQSLVTAGILVENIEACYLSKERKFNFLIKLNVNNEHLPVVEGVGSTLVYAGLLFSLGMDGKILTHSLVISPYLERLLGSQIVDQLNLSSSFSQTIDAYVLNEFSSSLDRLLKKVRENHSRRRDIICALLGLYPANVVCYDKELYSQITLLFKLDDARYVTRLELNNGETKLFFFAMDCLIKLSKDEMVPYVENETLSFVHKPSATEFSKYLHKMLSSKLRLFINRALKSVTTA</sequence>
<keyword evidence="12 15" id="KW-0539">Nucleus</keyword>
<evidence type="ECO:0000256" key="8">
    <source>
        <dbReference type="ARBA" id="ARBA00022776"/>
    </source>
</evidence>
<reference evidence="16" key="1">
    <citation type="submission" date="2021-11" db="EMBL/GenBank/DDBJ databases">
        <authorList>
            <person name="Schell T."/>
        </authorList>
    </citation>
    <scope>NUCLEOTIDE SEQUENCE</scope>
    <source>
        <strain evidence="16">M5</strain>
    </source>
</reference>
<evidence type="ECO:0000256" key="11">
    <source>
        <dbReference type="ARBA" id="ARBA00023204"/>
    </source>
</evidence>
<name>A0A8J2WU72_9CRUS</name>
<dbReference type="GO" id="GO:0006915">
    <property type="term" value="P:apoptotic process"/>
    <property type="evidence" value="ECO:0007669"/>
    <property type="project" value="UniProtKB-UniRule"/>
</dbReference>
<keyword evidence="8 15" id="KW-0498">Mitosis</keyword>
<comment type="function">
    <text evidence="15">May play a role in homeostasis or cellular differentiation in cells of neural, epithelial and germline origins. May also act as a death receptor-associated anti-apoptotic protein, which inhibits the mitochondrial apoptotic pathway.</text>
</comment>
<dbReference type="AlphaFoldDB" id="A0A8J2WU72"/>
<evidence type="ECO:0000256" key="1">
    <source>
        <dbReference type="ARBA" id="ARBA00004123"/>
    </source>
</evidence>
<keyword evidence="3 15" id="KW-0963">Cytoplasm</keyword>
<evidence type="ECO:0000256" key="13">
    <source>
        <dbReference type="ARBA" id="ARBA00023306"/>
    </source>
</evidence>
<evidence type="ECO:0000256" key="6">
    <source>
        <dbReference type="ARBA" id="ARBA00022737"/>
    </source>
</evidence>
<comment type="subunit">
    <text evidence="15">Component of the ARISC complex. Component of the BRCA1-A complex. Component of the BRISC complex. Binds polyubiquitin.</text>
</comment>
<evidence type="ECO:0000256" key="12">
    <source>
        <dbReference type="ARBA" id="ARBA00023242"/>
    </source>
</evidence>
<keyword evidence="17" id="KW-1185">Reference proteome</keyword>